<evidence type="ECO:0000313" key="1">
    <source>
        <dbReference type="EMBL" id="ADC64702.1"/>
    </source>
</evidence>
<dbReference type="STRING" id="589924.Ferp_0528"/>
<sequence length="84" mass="9368">MPILPLHPFALGLYADLSAWLKSVEEHVDELLSEGGDELLEIVAESLKETGCDPEELDETVRGLAELLGENEEVVRRKILEKIL</sequence>
<dbReference type="KEGG" id="fpl:Ferp_0528"/>
<gene>
    <name evidence="1" type="ordered locus">Ferp_0528</name>
</gene>
<dbReference type="Proteomes" id="UP000002613">
    <property type="component" value="Chromosome"/>
</dbReference>
<dbReference type="RefSeq" id="WP_012965048.1">
    <property type="nucleotide sequence ID" value="NC_013849.1"/>
</dbReference>
<dbReference type="HOGENOM" id="CLU_2519610_0_0_2"/>
<protein>
    <submittedName>
        <fullName evidence="1">Uncharacterized protein</fullName>
    </submittedName>
</protein>
<dbReference type="EMBL" id="CP001899">
    <property type="protein sequence ID" value="ADC64702.1"/>
    <property type="molecule type" value="Genomic_DNA"/>
</dbReference>
<evidence type="ECO:0000313" key="2">
    <source>
        <dbReference type="Proteomes" id="UP000002613"/>
    </source>
</evidence>
<dbReference type="PaxDb" id="589924-Ferp_0528"/>
<dbReference type="GeneID" id="8778029"/>
<accession>D3S369</accession>
<reference evidence="2" key="1">
    <citation type="submission" date="2010-02" db="EMBL/GenBank/DDBJ databases">
        <title>Complete sequence of Ferroglobus placidus DSM 10642.</title>
        <authorList>
            <consortium name="US DOE Joint Genome Institute"/>
            <person name="Lucas S."/>
            <person name="Copeland A."/>
            <person name="Lapidus A."/>
            <person name="Cheng J.-F."/>
            <person name="Bruce D."/>
            <person name="Goodwin L."/>
            <person name="Pitluck S."/>
            <person name="Saunders E."/>
            <person name="Brettin T."/>
            <person name="Detter J.C."/>
            <person name="Han C."/>
            <person name="Tapia R."/>
            <person name="Larimer F."/>
            <person name="Land M."/>
            <person name="Hauser L."/>
            <person name="Kyrpides N."/>
            <person name="Ivanova N."/>
            <person name="Holmes D."/>
            <person name="Lovley D."/>
            <person name="Kyrpides N."/>
            <person name="Anderson I.J."/>
            <person name="Woyke T."/>
        </authorList>
    </citation>
    <scope>NUCLEOTIDE SEQUENCE [LARGE SCALE GENOMIC DNA]</scope>
    <source>
        <strain evidence="2">DSM 10642 / AEDII12DO</strain>
    </source>
</reference>
<name>D3S369_FERPA</name>
<reference evidence="1 2" key="2">
    <citation type="journal article" date="2011" name="Stand. Genomic Sci.">
        <title>Complete genome sequence of Ferroglobus placidus AEDII12DO.</title>
        <authorList>
            <person name="Anderson I."/>
            <person name="Risso C."/>
            <person name="Holmes D."/>
            <person name="Lucas S."/>
            <person name="Copeland A."/>
            <person name="Lapidus A."/>
            <person name="Cheng J.F."/>
            <person name="Bruce D."/>
            <person name="Goodwin L."/>
            <person name="Pitluck S."/>
            <person name="Saunders E."/>
            <person name="Brettin T."/>
            <person name="Detter J.C."/>
            <person name="Han C."/>
            <person name="Tapia R."/>
            <person name="Larimer F."/>
            <person name="Land M."/>
            <person name="Hauser L."/>
            <person name="Woyke T."/>
            <person name="Lovley D."/>
            <person name="Kyrpides N."/>
            <person name="Ivanova N."/>
        </authorList>
    </citation>
    <scope>NUCLEOTIDE SEQUENCE [LARGE SCALE GENOMIC DNA]</scope>
    <source>
        <strain evidence="2">DSM 10642 / AEDII12DO</strain>
    </source>
</reference>
<organism evidence="1 2">
    <name type="scientific">Ferroglobus placidus (strain DSM 10642 / AEDII12DO)</name>
    <dbReference type="NCBI Taxonomy" id="589924"/>
    <lineage>
        <taxon>Archaea</taxon>
        <taxon>Methanobacteriati</taxon>
        <taxon>Methanobacteriota</taxon>
        <taxon>Archaeoglobi</taxon>
        <taxon>Archaeoglobales</taxon>
        <taxon>Archaeoglobaceae</taxon>
        <taxon>Ferroglobus</taxon>
    </lineage>
</organism>
<keyword evidence="2" id="KW-1185">Reference proteome</keyword>
<dbReference type="AlphaFoldDB" id="D3S369"/>
<proteinExistence type="predicted"/>